<dbReference type="Pfam" id="PF14248">
    <property type="entry name" value="DUF4345"/>
    <property type="match status" value="1"/>
</dbReference>
<dbReference type="RefSeq" id="WP_044432772.1">
    <property type="nucleotide sequence ID" value="NZ_BJYZ01000029.1"/>
</dbReference>
<sequence length="134" mass="13638">MKDLSRRSLQAAVAVLSLIPIGAGAAGVLLGPAMVDAALAVPVDLDSHFRYLSGIFLALGVVFISTVPAIERRSGRFRLAGALVVCGGLARALSMAVHGVPSLPHLAGLGMELGVMPALLIWQWSVASRSGGGG</sequence>
<feature type="transmembrane region" description="Helical" evidence="1">
    <location>
        <begin position="50"/>
        <end position="70"/>
    </location>
</feature>
<dbReference type="InterPro" id="IPR025597">
    <property type="entry name" value="DUF4345"/>
</dbReference>
<evidence type="ECO:0000313" key="2">
    <source>
        <dbReference type="EMBL" id="GEO41599.1"/>
    </source>
</evidence>
<reference evidence="2 3" key="1">
    <citation type="submission" date="2019-07" db="EMBL/GenBank/DDBJ databases">
        <title>Whole genome shotgun sequence of Skermanella aerolata NBRC 106429.</title>
        <authorList>
            <person name="Hosoyama A."/>
            <person name="Uohara A."/>
            <person name="Ohji S."/>
            <person name="Ichikawa N."/>
        </authorList>
    </citation>
    <scope>NUCLEOTIDE SEQUENCE [LARGE SCALE GENOMIC DNA]</scope>
    <source>
        <strain evidence="2 3">NBRC 106429</strain>
    </source>
</reference>
<dbReference type="EMBL" id="BJYZ01000029">
    <property type="protein sequence ID" value="GEO41599.1"/>
    <property type="molecule type" value="Genomic_DNA"/>
</dbReference>
<keyword evidence="3" id="KW-1185">Reference proteome</keyword>
<name>A0A512DYT9_9PROT</name>
<evidence type="ECO:0000313" key="3">
    <source>
        <dbReference type="Proteomes" id="UP000321523"/>
    </source>
</evidence>
<dbReference type="OrthoDB" id="7619515at2"/>
<keyword evidence="1" id="KW-0472">Membrane</keyword>
<evidence type="ECO:0008006" key="4">
    <source>
        <dbReference type="Google" id="ProtNLM"/>
    </source>
</evidence>
<accession>A0A512DYT9</accession>
<protein>
    <recommendedName>
        <fullName evidence="4">DUF4345 domain-containing protein</fullName>
    </recommendedName>
</protein>
<dbReference type="AlphaFoldDB" id="A0A512DYT9"/>
<comment type="caution">
    <text evidence="2">The sequence shown here is derived from an EMBL/GenBank/DDBJ whole genome shotgun (WGS) entry which is preliminary data.</text>
</comment>
<proteinExistence type="predicted"/>
<dbReference type="Proteomes" id="UP000321523">
    <property type="component" value="Unassembled WGS sequence"/>
</dbReference>
<gene>
    <name evidence="2" type="ORF">SAE02_57470</name>
</gene>
<keyword evidence="1" id="KW-1133">Transmembrane helix</keyword>
<feature type="transmembrane region" description="Helical" evidence="1">
    <location>
        <begin position="77"/>
        <end position="97"/>
    </location>
</feature>
<evidence type="ECO:0000256" key="1">
    <source>
        <dbReference type="SAM" id="Phobius"/>
    </source>
</evidence>
<keyword evidence="1" id="KW-0812">Transmembrane</keyword>
<organism evidence="2 3">
    <name type="scientific">Skermanella aerolata</name>
    <dbReference type="NCBI Taxonomy" id="393310"/>
    <lineage>
        <taxon>Bacteria</taxon>
        <taxon>Pseudomonadati</taxon>
        <taxon>Pseudomonadota</taxon>
        <taxon>Alphaproteobacteria</taxon>
        <taxon>Rhodospirillales</taxon>
        <taxon>Azospirillaceae</taxon>
        <taxon>Skermanella</taxon>
    </lineage>
</organism>